<dbReference type="OrthoDB" id="1932290at2759"/>
<keyword evidence="4" id="KW-0809">Transit peptide</keyword>
<dbReference type="EMBL" id="BDDD01000822">
    <property type="protein sequence ID" value="GAV70564.1"/>
    <property type="molecule type" value="Genomic_DNA"/>
</dbReference>
<dbReference type="InterPro" id="IPR011990">
    <property type="entry name" value="TPR-like_helical_dom_sf"/>
</dbReference>
<evidence type="ECO:0000256" key="1">
    <source>
        <dbReference type="ARBA" id="ARBA00004173"/>
    </source>
</evidence>
<evidence type="ECO:0000256" key="7">
    <source>
        <dbReference type="SAM" id="MobiDB-lite"/>
    </source>
</evidence>
<gene>
    <name evidence="9" type="ORF">CFOL_v3_14062</name>
</gene>
<dbReference type="PROSITE" id="PS51375">
    <property type="entry name" value="PPR"/>
    <property type="match status" value="1"/>
</dbReference>
<keyword evidence="3" id="KW-0677">Repeat</keyword>
<feature type="compositionally biased region" description="Polar residues" evidence="7">
    <location>
        <begin position="97"/>
        <end position="108"/>
    </location>
</feature>
<dbReference type="InterPro" id="IPR032867">
    <property type="entry name" value="DYW_dom"/>
</dbReference>
<evidence type="ECO:0000256" key="5">
    <source>
        <dbReference type="ARBA" id="ARBA00023128"/>
    </source>
</evidence>
<evidence type="ECO:0000256" key="3">
    <source>
        <dbReference type="ARBA" id="ARBA00022737"/>
    </source>
</evidence>
<organism evidence="9 10">
    <name type="scientific">Cephalotus follicularis</name>
    <name type="common">Albany pitcher plant</name>
    <dbReference type="NCBI Taxonomy" id="3775"/>
    <lineage>
        <taxon>Eukaryota</taxon>
        <taxon>Viridiplantae</taxon>
        <taxon>Streptophyta</taxon>
        <taxon>Embryophyta</taxon>
        <taxon>Tracheophyta</taxon>
        <taxon>Spermatophyta</taxon>
        <taxon>Magnoliopsida</taxon>
        <taxon>eudicotyledons</taxon>
        <taxon>Gunneridae</taxon>
        <taxon>Pentapetalae</taxon>
        <taxon>rosids</taxon>
        <taxon>fabids</taxon>
        <taxon>Oxalidales</taxon>
        <taxon>Cephalotaceae</taxon>
        <taxon>Cephalotus</taxon>
    </lineage>
</organism>
<keyword evidence="10" id="KW-1185">Reference proteome</keyword>
<dbReference type="STRING" id="3775.A0A1Q3BRQ7"/>
<feature type="compositionally biased region" description="Polar residues" evidence="7">
    <location>
        <begin position="236"/>
        <end position="265"/>
    </location>
</feature>
<evidence type="ECO:0000259" key="8">
    <source>
        <dbReference type="Pfam" id="PF14432"/>
    </source>
</evidence>
<dbReference type="InParanoid" id="A0A1Q3BRQ7"/>
<evidence type="ECO:0000256" key="2">
    <source>
        <dbReference type="ARBA" id="ARBA00006643"/>
    </source>
</evidence>
<feature type="region of interest" description="Disordered" evidence="7">
    <location>
        <begin position="84"/>
        <end position="120"/>
    </location>
</feature>
<comment type="subcellular location">
    <subcellularLocation>
        <location evidence="1">Mitochondrion</location>
    </subcellularLocation>
</comment>
<dbReference type="FunFam" id="1.25.40.10:FF:000503">
    <property type="entry name" value="Pentatricopeptide repeat-containing protein, mitochondrial"/>
    <property type="match status" value="1"/>
</dbReference>
<feature type="region of interest" description="Disordered" evidence="7">
    <location>
        <begin position="236"/>
        <end position="281"/>
    </location>
</feature>
<evidence type="ECO:0000256" key="6">
    <source>
        <dbReference type="PROSITE-ProRule" id="PRU00708"/>
    </source>
</evidence>
<dbReference type="GO" id="GO:0005739">
    <property type="term" value="C:mitochondrion"/>
    <property type="evidence" value="ECO:0007669"/>
    <property type="project" value="UniProtKB-SubCell"/>
</dbReference>
<dbReference type="GO" id="GO:0009451">
    <property type="term" value="P:RNA modification"/>
    <property type="evidence" value="ECO:0007669"/>
    <property type="project" value="InterPro"/>
</dbReference>
<reference evidence="10" key="1">
    <citation type="submission" date="2016-04" db="EMBL/GenBank/DDBJ databases">
        <title>Cephalotus genome sequencing.</title>
        <authorList>
            <person name="Fukushima K."/>
            <person name="Hasebe M."/>
            <person name="Fang X."/>
        </authorList>
    </citation>
    <scope>NUCLEOTIDE SEQUENCE [LARGE SCALE GENOMIC DNA]</scope>
    <source>
        <strain evidence="10">cv. St1</strain>
    </source>
</reference>
<dbReference type="PANTHER" id="PTHR47926">
    <property type="entry name" value="PENTATRICOPEPTIDE REPEAT-CONTAINING PROTEIN"/>
    <property type="match status" value="1"/>
</dbReference>
<dbReference type="AlphaFoldDB" id="A0A1Q3BRQ7"/>
<name>A0A1Q3BRQ7_CEPFO</name>
<dbReference type="Pfam" id="PF01535">
    <property type="entry name" value="PPR"/>
    <property type="match status" value="3"/>
</dbReference>
<feature type="domain" description="DYW" evidence="8">
    <location>
        <begin position="708"/>
        <end position="800"/>
    </location>
</feature>
<dbReference type="PANTHER" id="PTHR47926:SF388">
    <property type="entry name" value="DYW DOMAIN-CONTAINING PROTEIN"/>
    <property type="match status" value="1"/>
</dbReference>
<dbReference type="InterPro" id="IPR002885">
    <property type="entry name" value="PPR_rpt"/>
</dbReference>
<dbReference type="Pfam" id="PF14432">
    <property type="entry name" value="DYW_deaminase"/>
    <property type="match status" value="1"/>
</dbReference>
<sequence length="800" mass="89474">MTTKRISIRTVTYVTALSRVYSSCNRPDSIKTLNLLRNLSNATERSNLQDLNGCQIDNSLDYNQNPSGFNSENKNPIEIQQKPYGQSLIPDGGVRESPSNNFVKNQAGKNGPSADYGNDGSQQNLNGCYQNAGGGVYGQSFRSEAGQNGSFTGYHGQNNGELQQYPNDYYTKNVGLHQPSSIVGQYQQNLNVGQYQQNPTVGHYQQSSTIGQHQQSPTVGHYQQNLTFEQNQQNKNWQSGNFNASYGHNNSNLPQNSNGYYQNSGDGVHRESFRSENQRDAVRQDGKSIGYYGQNYPRNVGVYHQNPTAGGYQQNPGIGHYQQNLGIGQYQQDPGVGQYQQNPNVGQFQQNSTVPQYQQNPTFGQHQQNQYVGKYEPNSIDIQKRNAELEGEAATASEGTLIEVTIEKLDDLCKEGKVKESVEVLGYLEEKGVSVDLPRYLDLMQMCGDAEALEEAKVVHKHILRSLPLLEVSTYNRIIEMYGKCGSTDDARSIFDKMPERNLTSWDTMITWLAKNGLGEDAIDLFTEFKKAGLKPDGEMFIGIFSACGVLGDIEEGMLHFEAMSKEFGIAPTMEHYVSVVAMLGSTGHLDEALEFIEKMPVEPSVDVWETLMNLCRVHGHLELGDRCAELVEKLEPSRLDEQSKAGLIPVKSSDITKVKEKNKLAAQNPLEVRSRVHEYRAGDTSHPDSDKIYALLRGLKEQMKEAGYIPETRFVLHDIDQEGKEEALLAHSERLAVTYGLLNSPARSAIRVIKNLRVCGDCHNALKIISKIVGRELIMRDAKRFHHFKDGLCSCRDYW</sequence>
<feature type="repeat" description="PPR" evidence="6">
    <location>
        <begin position="471"/>
        <end position="505"/>
    </location>
</feature>
<proteinExistence type="inferred from homology"/>
<dbReference type="Gene3D" id="1.25.40.10">
    <property type="entry name" value="Tetratricopeptide repeat domain"/>
    <property type="match status" value="2"/>
</dbReference>
<dbReference type="NCBIfam" id="TIGR00756">
    <property type="entry name" value="PPR"/>
    <property type="match status" value="2"/>
</dbReference>
<dbReference type="FunCoup" id="A0A1Q3BRQ7">
    <property type="interactions" value="302"/>
</dbReference>
<dbReference type="Proteomes" id="UP000187406">
    <property type="component" value="Unassembled WGS sequence"/>
</dbReference>
<protein>
    <submittedName>
        <fullName evidence="9">PPR domain-containing protein/DYW_deaminase domain-containing protein</fullName>
    </submittedName>
</protein>
<dbReference type="InterPro" id="IPR046960">
    <property type="entry name" value="PPR_At4g14850-like_plant"/>
</dbReference>
<evidence type="ECO:0000256" key="4">
    <source>
        <dbReference type="ARBA" id="ARBA00022946"/>
    </source>
</evidence>
<keyword evidence="5" id="KW-0496">Mitochondrion</keyword>
<evidence type="ECO:0000313" key="9">
    <source>
        <dbReference type="EMBL" id="GAV70564.1"/>
    </source>
</evidence>
<evidence type="ECO:0000313" key="10">
    <source>
        <dbReference type="Proteomes" id="UP000187406"/>
    </source>
</evidence>
<feature type="compositionally biased region" description="Basic and acidic residues" evidence="7">
    <location>
        <begin position="267"/>
        <end position="281"/>
    </location>
</feature>
<dbReference type="GO" id="GO:0008270">
    <property type="term" value="F:zinc ion binding"/>
    <property type="evidence" value="ECO:0007669"/>
    <property type="project" value="InterPro"/>
</dbReference>
<accession>A0A1Q3BRQ7</accession>
<dbReference type="GO" id="GO:0003723">
    <property type="term" value="F:RNA binding"/>
    <property type="evidence" value="ECO:0007669"/>
    <property type="project" value="InterPro"/>
</dbReference>
<comment type="caution">
    <text evidence="9">The sequence shown here is derived from an EMBL/GenBank/DDBJ whole genome shotgun (WGS) entry which is preliminary data.</text>
</comment>
<comment type="similarity">
    <text evidence="2">Belongs to the PPR family. PCMP-H subfamily.</text>
</comment>